<dbReference type="InterPro" id="IPR006016">
    <property type="entry name" value="UspA"/>
</dbReference>
<dbReference type="RefSeq" id="WP_014214822.1">
    <property type="nucleotide sequence ID" value="NC_016605.1"/>
</dbReference>
<reference evidence="3 4" key="1">
    <citation type="journal article" date="2012" name="J. Bacteriol.">
        <title>Complete Genome Sequence of the Beer Spoilage Organism Pediococcus claussenii ATCC BAA-344T.</title>
        <authorList>
            <person name="Pittet V."/>
            <person name="Abegunde T."/>
            <person name="Marfleet T."/>
            <person name="Haakensen M."/>
            <person name="Morrow K."/>
            <person name="Jayaprakash T."/>
            <person name="Schroeder K."/>
            <person name="Trost B."/>
            <person name="Byrns S."/>
            <person name="Bergsveinson J."/>
            <person name="Kusalik A."/>
            <person name="Ziola B."/>
        </authorList>
    </citation>
    <scope>NUCLEOTIDE SEQUENCE [LARGE SCALE GENOMIC DNA]</scope>
    <source>
        <strain evidence="3 4">ATCC BAA-344</strain>
    </source>
</reference>
<evidence type="ECO:0000313" key="4">
    <source>
        <dbReference type="Proteomes" id="UP000005444"/>
    </source>
</evidence>
<accession>G8PAR5</accession>
<dbReference type="InterPro" id="IPR006015">
    <property type="entry name" value="Universal_stress_UspA"/>
</dbReference>
<dbReference type="PRINTS" id="PR01438">
    <property type="entry name" value="UNVRSLSTRESS"/>
</dbReference>
<dbReference type="Pfam" id="PF00582">
    <property type="entry name" value="Usp"/>
    <property type="match status" value="1"/>
</dbReference>
<dbReference type="Gene3D" id="3.40.50.620">
    <property type="entry name" value="HUPs"/>
    <property type="match status" value="1"/>
</dbReference>
<dbReference type="PATRIC" id="fig|701521.8.peg.292"/>
<dbReference type="HOGENOM" id="CLU_049301_16_0_9"/>
<organism evidence="3 4">
    <name type="scientific">Pediococcus claussenii (strain ATCC BAA-344 / DSM 14800 / JCM 18046 / KCTC 3811 / LMG 21948 / P06)</name>
    <dbReference type="NCBI Taxonomy" id="701521"/>
    <lineage>
        <taxon>Bacteria</taxon>
        <taxon>Bacillati</taxon>
        <taxon>Bacillota</taxon>
        <taxon>Bacilli</taxon>
        <taxon>Lactobacillales</taxon>
        <taxon>Lactobacillaceae</taxon>
        <taxon>Pediococcus</taxon>
    </lineage>
</organism>
<name>G8PAR5_PEDCP</name>
<gene>
    <name evidence="3" type="ordered locus">PECL_312</name>
</gene>
<dbReference type="EMBL" id="CP003137">
    <property type="protein sequence ID" value="AEV94624.1"/>
    <property type="molecule type" value="Genomic_DNA"/>
</dbReference>
<dbReference type="CDD" id="cd00293">
    <property type="entry name" value="USP-like"/>
    <property type="match status" value="1"/>
</dbReference>
<feature type="domain" description="UspA" evidence="2">
    <location>
        <begin position="12"/>
        <end position="153"/>
    </location>
</feature>
<dbReference type="SUPFAM" id="SSF52402">
    <property type="entry name" value="Adenine nucleotide alpha hydrolases-like"/>
    <property type="match status" value="1"/>
</dbReference>
<sequence length="153" mass="16876">MKNERLSEPLSFKRILLTIDADDPNSSINAFRYAVTLAKDYEIELRIVSVLEDDDVNIFDAMTPGKVDRKEDDVNRTVEDYVKVARKAGADNVRGMSVGMGDVDDVILDQVIPKYKPDLIVCGSDTADASHRVPGAVGLRIAKRANVSVIVVR</sequence>
<evidence type="ECO:0000313" key="3">
    <source>
        <dbReference type="EMBL" id="AEV94624.1"/>
    </source>
</evidence>
<evidence type="ECO:0000256" key="1">
    <source>
        <dbReference type="ARBA" id="ARBA00008791"/>
    </source>
</evidence>
<comment type="similarity">
    <text evidence="1">Belongs to the universal stress protein A family.</text>
</comment>
<protein>
    <recommendedName>
        <fullName evidence="2">UspA domain-containing protein</fullName>
    </recommendedName>
</protein>
<dbReference type="KEGG" id="pce:PECL_312"/>
<keyword evidence="4" id="KW-1185">Reference proteome</keyword>
<evidence type="ECO:0000259" key="2">
    <source>
        <dbReference type="Pfam" id="PF00582"/>
    </source>
</evidence>
<dbReference type="InterPro" id="IPR014729">
    <property type="entry name" value="Rossmann-like_a/b/a_fold"/>
</dbReference>
<dbReference type="Proteomes" id="UP000005444">
    <property type="component" value="Chromosome"/>
</dbReference>
<proteinExistence type="inferred from homology"/>
<dbReference type="AlphaFoldDB" id="G8PAR5"/>
<dbReference type="eggNOG" id="COG0589">
    <property type="taxonomic scope" value="Bacteria"/>
</dbReference>
<dbReference type="STRING" id="701521.PECL_312"/>